<keyword evidence="2" id="KW-0808">Transferase</keyword>
<dbReference type="EMBL" id="JADQTO010000108">
    <property type="protein sequence ID" value="MBG0569377.1"/>
    <property type="molecule type" value="Genomic_DNA"/>
</dbReference>
<feature type="non-terminal residue" evidence="2">
    <location>
        <position position="1"/>
    </location>
</feature>
<dbReference type="Pfam" id="PF13649">
    <property type="entry name" value="Methyltransf_25"/>
    <property type="match status" value="1"/>
</dbReference>
<dbReference type="GO" id="GO:0032259">
    <property type="term" value="P:methylation"/>
    <property type="evidence" value="ECO:0007669"/>
    <property type="project" value="UniProtKB-KW"/>
</dbReference>
<keyword evidence="2" id="KW-0489">Methyltransferase</keyword>
<evidence type="ECO:0000259" key="1">
    <source>
        <dbReference type="Pfam" id="PF13649"/>
    </source>
</evidence>
<dbReference type="InterPro" id="IPR029063">
    <property type="entry name" value="SAM-dependent_MTases_sf"/>
</dbReference>
<feature type="domain" description="Methyltransferase" evidence="1">
    <location>
        <begin position="5"/>
        <end position="44"/>
    </location>
</feature>
<dbReference type="RefSeq" id="WP_196421109.1">
    <property type="nucleotide sequence ID" value="NZ_JADQTO010000108.1"/>
</dbReference>
<comment type="caution">
    <text evidence="2">The sequence shown here is derived from an EMBL/GenBank/DDBJ whole genome shotgun (WGS) entry which is preliminary data.</text>
</comment>
<name>A0A931CKJ2_9ACTN</name>
<dbReference type="Proteomes" id="UP000598146">
    <property type="component" value="Unassembled WGS sequence"/>
</dbReference>
<dbReference type="Gene3D" id="3.40.50.150">
    <property type="entry name" value="Vaccinia Virus protein VP39"/>
    <property type="match status" value="1"/>
</dbReference>
<organism evidence="2 3">
    <name type="scientific">Actinoplanes aureus</name>
    <dbReference type="NCBI Taxonomy" id="2792083"/>
    <lineage>
        <taxon>Bacteria</taxon>
        <taxon>Bacillati</taxon>
        <taxon>Actinomycetota</taxon>
        <taxon>Actinomycetes</taxon>
        <taxon>Micromonosporales</taxon>
        <taxon>Micromonosporaceae</taxon>
        <taxon>Actinoplanes</taxon>
    </lineage>
</organism>
<dbReference type="CDD" id="cd02440">
    <property type="entry name" value="AdoMet_MTases"/>
    <property type="match status" value="1"/>
</dbReference>
<protein>
    <submittedName>
        <fullName evidence="2">Class I SAM-dependent methyltransferase</fullName>
    </submittedName>
</protein>
<reference evidence="2" key="1">
    <citation type="submission" date="2020-11" db="EMBL/GenBank/DDBJ databases">
        <title>Isolation and identification of active actinomycetes.</title>
        <authorList>
            <person name="Sun X."/>
        </authorList>
    </citation>
    <scope>NUCLEOTIDE SEQUENCE</scope>
    <source>
        <strain evidence="2">NEAU-A11</strain>
    </source>
</reference>
<sequence length="51" mass="5176">EDAPVLELGIGSGRLALPLARRGIPVSGIDASPQMIAVLRRHAANCASTPG</sequence>
<accession>A0A931CKJ2</accession>
<dbReference type="AlphaFoldDB" id="A0A931CKJ2"/>
<gene>
    <name evidence="2" type="ORF">I4J89_49130</name>
</gene>
<dbReference type="SUPFAM" id="SSF53335">
    <property type="entry name" value="S-adenosyl-L-methionine-dependent methyltransferases"/>
    <property type="match status" value="1"/>
</dbReference>
<keyword evidence="3" id="KW-1185">Reference proteome</keyword>
<dbReference type="InterPro" id="IPR041698">
    <property type="entry name" value="Methyltransf_25"/>
</dbReference>
<evidence type="ECO:0000313" key="2">
    <source>
        <dbReference type="EMBL" id="MBG0569377.1"/>
    </source>
</evidence>
<evidence type="ECO:0000313" key="3">
    <source>
        <dbReference type="Proteomes" id="UP000598146"/>
    </source>
</evidence>
<proteinExistence type="predicted"/>
<dbReference type="GO" id="GO:0008168">
    <property type="term" value="F:methyltransferase activity"/>
    <property type="evidence" value="ECO:0007669"/>
    <property type="project" value="UniProtKB-KW"/>
</dbReference>